<dbReference type="GO" id="GO:0009116">
    <property type="term" value="P:nucleoside metabolic process"/>
    <property type="evidence" value="ECO:0007669"/>
    <property type="project" value="InterPro"/>
</dbReference>
<evidence type="ECO:0000313" key="2">
    <source>
        <dbReference type="Proteomes" id="UP000555836"/>
    </source>
</evidence>
<reference evidence="1 2" key="1">
    <citation type="submission" date="2020-04" db="EMBL/GenBank/DDBJ databases">
        <title>Whole-genome sequencing of Vibrio spp. from China reveals different genetic environments of blaCTX-M-14 among diverse lineages.</title>
        <authorList>
            <person name="Zheng Z."/>
            <person name="Ye L."/>
            <person name="Chen S."/>
        </authorList>
    </citation>
    <scope>NUCLEOTIDE SEQUENCE [LARGE SCALE GENOMIC DNA]</scope>
    <source>
        <strain evidence="1 2">Vb0574</strain>
    </source>
</reference>
<dbReference type="GO" id="GO:0003824">
    <property type="term" value="F:catalytic activity"/>
    <property type="evidence" value="ECO:0007669"/>
    <property type="project" value="InterPro"/>
</dbReference>
<evidence type="ECO:0008006" key="3">
    <source>
        <dbReference type="Google" id="ProtNLM"/>
    </source>
</evidence>
<protein>
    <recommendedName>
        <fullName evidence="3">Nucleoside phosphorylase domain-containing protein</fullName>
    </recommendedName>
</protein>
<gene>
    <name evidence="1" type="ORF">HKB21_14400</name>
</gene>
<proteinExistence type="predicted"/>
<name>A0A7Y0X6P4_VIBPH</name>
<feature type="non-terminal residue" evidence="1">
    <location>
        <position position="48"/>
    </location>
</feature>
<sequence length="48" mass="5215">MEASALGAIGEVNDIPVIIAKAVCDFGDEFKDDRYRHLASQASARTMM</sequence>
<dbReference type="AlphaFoldDB" id="A0A7Y0X6P4"/>
<comment type="caution">
    <text evidence="1">The sequence shown here is derived from an EMBL/GenBank/DDBJ whole genome shotgun (WGS) entry which is preliminary data.</text>
</comment>
<dbReference type="Gene3D" id="3.40.50.1580">
    <property type="entry name" value="Nucleoside phosphorylase domain"/>
    <property type="match status" value="1"/>
</dbReference>
<dbReference type="EMBL" id="JABCLD010001494">
    <property type="protein sequence ID" value="NMU26809.1"/>
    <property type="molecule type" value="Genomic_DNA"/>
</dbReference>
<evidence type="ECO:0000313" key="1">
    <source>
        <dbReference type="EMBL" id="NMU26809.1"/>
    </source>
</evidence>
<organism evidence="1 2">
    <name type="scientific">Vibrio parahaemolyticus</name>
    <dbReference type="NCBI Taxonomy" id="670"/>
    <lineage>
        <taxon>Bacteria</taxon>
        <taxon>Pseudomonadati</taxon>
        <taxon>Pseudomonadota</taxon>
        <taxon>Gammaproteobacteria</taxon>
        <taxon>Vibrionales</taxon>
        <taxon>Vibrionaceae</taxon>
        <taxon>Vibrio</taxon>
    </lineage>
</organism>
<dbReference type="Proteomes" id="UP000555836">
    <property type="component" value="Unassembled WGS sequence"/>
</dbReference>
<dbReference type="InterPro" id="IPR035994">
    <property type="entry name" value="Nucleoside_phosphorylase_sf"/>
</dbReference>
<accession>A0A7Y0X6P4</accession>